<dbReference type="GO" id="GO:0007266">
    <property type="term" value="P:Rho protein signal transduction"/>
    <property type="evidence" value="ECO:0007669"/>
    <property type="project" value="TreeGrafter"/>
</dbReference>
<sequence length="151" mass="16442">MPAENLATVLAPTIIGHSNLVNTQTAEDSYKITTNQTVILLRLLKIPSEFWNRFIENNMSAVLAAEARTPGSRTALLSVTPTTQRKQPPTSTSSNSRNRTPKIPAISNNNRFRLESQSSNTNAAAENSSPLLQPLSMASKTMKGISFKPAF</sequence>
<dbReference type="GO" id="GO:0097149">
    <property type="term" value="C:centralspindlin complex"/>
    <property type="evidence" value="ECO:0007669"/>
    <property type="project" value="TreeGrafter"/>
</dbReference>
<accession>A0A914P415</accession>
<keyword evidence="3" id="KW-1185">Reference proteome</keyword>
<evidence type="ECO:0000313" key="3">
    <source>
        <dbReference type="Proteomes" id="UP000887578"/>
    </source>
</evidence>
<dbReference type="GO" id="GO:0030496">
    <property type="term" value="C:midbody"/>
    <property type="evidence" value="ECO:0007669"/>
    <property type="project" value="TreeGrafter"/>
</dbReference>
<dbReference type="PANTHER" id="PTHR46199">
    <property type="entry name" value="RAC GTPASE-ACTIVATING PROTEIN 1"/>
    <property type="match status" value="1"/>
</dbReference>
<dbReference type="PROSITE" id="PS50238">
    <property type="entry name" value="RHOGAP"/>
    <property type="match status" value="1"/>
</dbReference>
<dbReference type="InterPro" id="IPR000198">
    <property type="entry name" value="RhoGAP_dom"/>
</dbReference>
<feature type="compositionally biased region" description="Low complexity" evidence="1">
    <location>
        <begin position="88"/>
        <end position="98"/>
    </location>
</feature>
<dbReference type="PANTHER" id="PTHR46199:SF3">
    <property type="entry name" value="RAC GTPASE-ACTIVATING PROTEIN 1"/>
    <property type="match status" value="1"/>
</dbReference>
<dbReference type="GO" id="GO:0032154">
    <property type="term" value="C:cleavage furrow"/>
    <property type="evidence" value="ECO:0007669"/>
    <property type="project" value="TreeGrafter"/>
</dbReference>
<reference evidence="4" key="1">
    <citation type="submission" date="2022-11" db="UniProtKB">
        <authorList>
            <consortium name="WormBaseParasite"/>
        </authorList>
    </citation>
    <scope>IDENTIFICATION</scope>
</reference>
<feature type="compositionally biased region" description="Polar residues" evidence="1">
    <location>
        <begin position="73"/>
        <end position="87"/>
    </location>
</feature>
<protein>
    <submittedName>
        <fullName evidence="4">Rho-GAP domain-containing protein</fullName>
    </submittedName>
</protein>
<proteinExistence type="predicted"/>
<dbReference type="GO" id="GO:0051233">
    <property type="term" value="C:spindle midzone"/>
    <property type="evidence" value="ECO:0007669"/>
    <property type="project" value="TreeGrafter"/>
</dbReference>
<evidence type="ECO:0000259" key="2">
    <source>
        <dbReference type="PROSITE" id="PS50238"/>
    </source>
</evidence>
<evidence type="ECO:0000313" key="4">
    <source>
        <dbReference type="WBParaSite" id="PDA_v2.g12605.t1"/>
    </source>
</evidence>
<name>A0A914P415_9BILA</name>
<feature type="domain" description="Rho-GAP" evidence="2">
    <location>
        <begin position="1"/>
        <end position="51"/>
    </location>
</feature>
<dbReference type="AlphaFoldDB" id="A0A914P415"/>
<dbReference type="WBParaSite" id="PDA_v2.g12605.t1">
    <property type="protein sequence ID" value="PDA_v2.g12605.t1"/>
    <property type="gene ID" value="PDA_v2.g12605"/>
</dbReference>
<dbReference type="GO" id="GO:0000281">
    <property type="term" value="P:mitotic cytokinesis"/>
    <property type="evidence" value="ECO:0007669"/>
    <property type="project" value="TreeGrafter"/>
</dbReference>
<organism evidence="3 4">
    <name type="scientific">Panagrolaimus davidi</name>
    <dbReference type="NCBI Taxonomy" id="227884"/>
    <lineage>
        <taxon>Eukaryota</taxon>
        <taxon>Metazoa</taxon>
        <taxon>Ecdysozoa</taxon>
        <taxon>Nematoda</taxon>
        <taxon>Chromadorea</taxon>
        <taxon>Rhabditida</taxon>
        <taxon>Tylenchina</taxon>
        <taxon>Panagrolaimomorpha</taxon>
        <taxon>Panagrolaimoidea</taxon>
        <taxon>Panagrolaimidae</taxon>
        <taxon>Panagrolaimus</taxon>
    </lineage>
</organism>
<evidence type="ECO:0000256" key="1">
    <source>
        <dbReference type="SAM" id="MobiDB-lite"/>
    </source>
</evidence>
<feature type="compositionally biased region" description="Low complexity" evidence="1">
    <location>
        <begin position="116"/>
        <end position="129"/>
    </location>
</feature>
<feature type="region of interest" description="Disordered" evidence="1">
    <location>
        <begin position="73"/>
        <end position="131"/>
    </location>
</feature>
<dbReference type="GO" id="GO:0051256">
    <property type="term" value="P:mitotic spindle midzone assembly"/>
    <property type="evidence" value="ECO:0007669"/>
    <property type="project" value="TreeGrafter"/>
</dbReference>
<dbReference type="GO" id="GO:0005634">
    <property type="term" value="C:nucleus"/>
    <property type="evidence" value="ECO:0007669"/>
    <property type="project" value="TreeGrafter"/>
</dbReference>
<dbReference type="GO" id="GO:0005096">
    <property type="term" value="F:GTPase activator activity"/>
    <property type="evidence" value="ECO:0007669"/>
    <property type="project" value="TreeGrafter"/>
</dbReference>
<dbReference type="Proteomes" id="UP000887578">
    <property type="component" value="Unplaced"/>
</dbReference>